<dbReference type="PANTHER" id="PTHR37760:SF1">
    <property type="entry name" value="CHAPERONE"/>
    <property type="match status" value="1"/>
</dbReference>
<dbReference type="EMBL" id="JAAWWB010000008">
    <property type="protein sequence ID" value="KAG6777580.1"/>
    <property type="molecule type" value="Genomic_DNA"/>
</dbReference>
<dbReference type="Proteomes" id="UP000886885">
    <property type="component" value="Chromosome 4D"/>
</dbReference>
<accession>A0A8X8AAP0</accession>
<comment type="caution">
    <text evidence="1">The sequence shown here is derived from an EMBL/GenBank/DDBJ whole genome shotgun (WGS) entry which is preliminary data.</text>
</comment>
<reference evidence="1" key="1">
    <citation type="journal article" date="2020" name="bioRxiv">
        <title>Hybrid origin of Populus tomentosa Carr. identified through genome sequencing and phylogenomic analysis.</title>
        <authorList>
            <person name="An X."/>
            <person name="Gao K."/>
            <person name="Chen Z."/>
            <person name="Li J."/>
            <person name="Yang X."/>
            <person name="Yang X."/>
            <person name="Zhou J."/>
            <person name="Guo T."/>
            <person name="Zhao T."/>
            <person name="Huang S."/>
            <person name="Miao D."/>
            <person name="Khan W.U."/>
            <person name="Rao P."/>
            <person name="Ye M."/>
            <person name="Lei B."/>
            <person name="Liao W."/>
            <person name="Wang J."/>
            <person name="Ji L."/>
            <person name="Li Y."/>
            <person name="Guo B."/>
            <person name="Mustafa N.S."/>
            <person name="Li S."/>
            <person name="Yun Q."/>
            <person name="Keller S.R."/>
            <person name="Mao J."/>
            <person name="Zhang R."/>
            <person name="Strauss S.H."/>
        </authorList>
    </citation>
    <scope>NUCLEOTIDE SEQUENCE</scope>
    <source>
        <strain evidence="1">GM15</strain>
        <tissue evidence="1">Leaf</tissue>
    </source>
</reference>
<sequence length="80" mass="8872">MDAKLNLVGMMRLFPYEKSRFKQLNGNVGLRCSLGICRRCGDPRMITCSGCKGSGLVKEDGPLSFTLTDDLHSHLVETPR</sequence>
<proteinExistence type="predicted"/>
<evidence type="ECO:0000313" key="1">
    <source>
        <dbReference type="EMBL" id="KAG6777580.1"/>
    </source>
</evidence>
<keyword evidence="2" id="KW-1185">Reference proteome</keyword>
<protein>
    <submittedName>
        <fullName evidence="1">Uncharacterized protein</fullName>
    </submittedName>
</protein>
<evidence type="ECO:0000313" key="2">
    <source>
        <dbReference type="Proteomes" id="UP000886885"/>
    </source>
</evidence>
<name>A0A8X8AAP0_POPTO</name>
<dbReference type="OrthoDB" id="566409at2759"/>
<gene>
    <name evidence="1" type="ORF">POTOM_017405</name>
</gene>
<dbReference type="PANTHER" id="PTHR37760">
    <property type="entry name" value="CHAPERONE"/>
    <property type="match status" value="1"/>
</dbReference>
<dbReference type="AlphaFoldDB" id="A0A8X8AAP0"/>
<organism evidence="1 2">
    <name type="scientific">Populus tomentosa</name>
    <name type="common">Chinese white poplar</name>
    <dbReference type="NCBI Taxonomy" id="118781"/>
    <lineage>
        <taxon>Eukaryota</taxon>
        <taxon>Viridiplantae</taxon>
        <taxon>Streptophyta</taxon>
        <taxon>Embryophyta</taxon>
        <taxon>Tracheophyta</taxon>
        <taxon>Spermatophyta</taxon>
        <taxon>Magnoliopsida</taxon>
        <taxon>eudicotyledons</taxon>
        <taxon>Gunneridae</taxon>
        <taxon>Pentapetalae</taxon>
        <taxon>rosids</taxon>
        <taxon>fabids</taxon>
        <taxon>Malpighiales</taxon>
        <taxon>Salicaceae</taxon>
        <taxon>Saliceae</taxon>
        <taxon>Populus</taxon>
    </lineage>
</organism>